<dbReference type="GO" id="GO:0015940">
    <property type="term" value="P:pantothenate biosynthetic process"/>
    <property type="evidence" value="ECO:0007669"/>
    <property type="project" value="InterPro"/>
</dbReference>
<comment type="caution">
    <text evidence="7">The sequence shown here is derived from an EMBL/GenBank/DDBJ whole genome shotgun (WGS) entry which is preliminary data.</text>
</comment>
<feature type="domain" description="Ketopantoate reductase C-terminal" evidence="6">
    <location>
        <begin position="190"/>
        <end position="315"/>
    </location>
</feature>
<dbReference type="InterPro" id="IPR013332">
    <property type="entry name" value="KPR_N"/>
</dbReference>
<dbReference type="Proteomes" id="UP001320420">
    <property type="component" value="Unassembled WGS sequence"/>
</dbReference>
<evidence type="ECO:0000256" key="3">
    <source>
        <dbReference type="ARBA" id="ARBA00023002"/>
    </source>
</evidence>
<dbReference type="GO" id="GO:0008677">
    <property type="term" value="F:2-dehydropantoate 2-reductase activity"/>
    <property type="evidence" value="ECO:0007669"/>
    <property type="project" value="UniProtKB-EC"/>
</dbReference>
<dbReference type="Pfam" id="PF08546">
    <property type="entry name" value="ApbA_C"/>
    <property type="match status" value="1"/>
</dbReference>
<name>A0AAN9UWC0_9PEZI</name>
<accession>A0AAN9UWC0</accession>
<gene>
    <name evidence="7" type="ORF">SLS62_004505</name>
</gene>
<sequence>MAPNVLLFGTGSVGTVYAWVLSKSATVTTICRSNYEEASKNGFTIHSTVWGNDLKVKPTVARTVPQAIELANGKPFDYILVATKALPSKPSTAELIRPAVSKSTTIALIQNGVGIESEFAAAYPDNALLSCVVYLPATQVSSAVVQHKEVELLHIGTYPAEAGPAAKEAATAFTELVRSAGASAKLHDDVQFERWSKLLVNGSWNPICALTKLRDRQFIDAHDDALDFVRDVMLEICSVAQACGYAGINKDKVDFQIGRASVRELPGVQLSMMADALARRSLEVDAVIGNVVRLAKAKGVGVPLLRSIYLLVNGLNRSFAI</sequence>
<proteinExistence type="inferred from homology"/>
<dbReference type="InterPro" id="IPR036291">
    <property type="entry name" value="NAD(P)-bd_dom_sf"/>
</dbReference>
<evidence type="ECO:0000259" key="5">
    <source>
        <dbReference type="Pfam" id="PF02558"/>
    </source>
</evidence>
<protein>
    <recommendedName>
        <fullName evidence="4">2-dehydropantoate 2-reductase</fullName>
        <ecNumber evidence="4">1.1.1.169</ecNumber>
    </recommendedName>
    <alternativeName>
        <fullName evidence="4">Ketopantoate reductase</fullName>
    </alternativeName>
</protein>
<evidence type="ECO:0000259" key="6">
    <source>
        <dbReference type="Pfam" id="PF08546"/>
    </source>
</evidence>
<dbReference type="InterPro" id="IPR003710">
    <property type="entry name" value="ApbA"/>
</dbReference>
<dbReference type="FunFam" id="1.10.1040.10:FF:000017">
    <property type="entry name" value="2-dehydropantoate 2-reductase"/>
    <property type="match status" value="1"/>
</dbReference>
<dbReference type="Pfam" id="PF02558">
    <property type="entry name" value="ApbA"/>
    <property type="match status" value="1"/>
</dbReference>
<dbReference type="NCBIfam" id="TIGR00745">
    <property type="entry name" value="apbA_panE"/>
    <property type="match status" value="1"/>
</dbReference>
<evidence type="ECO:0000313" key="7">
    <source>
        <dbReference type="EMBL" id="KAK7753430.1"/>
    </source>
</evidence>
<dbReference type="SUPFAM" id="SSF51735">
    <property type="entry name" value="NAD(P)-binding Rossmann-fold domains"/>
    <property type="match status" value="1"/>
</dbReference>
<organism evidence="7 8">
    <name type="scientific">Diatrype stigma</name>
    <dbReference type="NCBI Taxonomy" id="117547"/>
    <lineage>
        <taxon>Eukaryota</taxon>
        <taxon>Fungi</taxon>
        <taxon>Dikarya</taxon>
        <taxon>Ascomycota</taxon>
        <taxon>Pezizomycotina</taxon>
        <taxon>Sordariomycetes</taxon>
        <taxon>Xylariomycetidae</taxon>
        <taxon>Xylariales</taxon>
        <taxon>Diatrypaceae</taxon>
        <taxon>Diatrype</taxon>
    </lineage>
</organism>
<evidence type="ECO:0000313" key="8">
    <source>
        <dbReference type="Proteomes" id="UP001320420"/>
    </source>
</evidence>
<dbReference type="InterPro" id="IPR013328">
    <property type="entry name" value="6PGD_dom2"/>
</dbReference>
<dbReference type="Gene3D" id="3.40.50.720">
    <property type="entry name" value="NAD(P)-binding Rossmann-like Domain"/>
    <property type="match status" value="1"/>
</dbReference>
<evidence type="ECO:0000256" key="1">
    <source>
        <dbReference type="ARBA" id="ARBA00007870"/>
    </source>
</evidence>
<evidence type="ECO:0000256" key="2">
    <source>
        <dbReference type="ARBA" id="ARBA00022857"/>
    </source>
</evidence>
<dbReference type="InterPro" id="IPR013752">
    <property type="entry name" value="KPA_reductase"/>
</dbReference>
<dbReference type="Gene3D" id="1.10.1040.10">
    <property type="entry name" value="N-(1-d-carboxylethyl)-l-norvaline Dehydrogenase, domain 2"/>
    <property type="match status" value="1"/>
</dbReference>
<dbReference type="AlphaFoldDB" id="A0AAN9UWC0"/>
<dbReference type="InterPro" id="IPR008927">
    <property type="entry name" value="6-PGluconate_DH-like_C_sf"/>
</dbReference>
<comment type="catalytic activity">
    <reaction evidence="4">
        <text>(R)-pantoate + NADP(+) = 2-dehydropantoate + NADPH + H(+)</text>
        <dbReference type="Rhea" id="RHEA:16233"/>
        <dbReference type="ChEBI" id="CHEBI:11561"/>
        <dbReference type="ChEBI" id="CHEBI:15378"/>
        <dbReference type="ChEBI" id="CHEBI:15980"/>
        <dbReference type="ChEBI" id="CHEBI:57783"/>
        <dbReference type="ChEBI" id="CHEBI:58349"/>
        <dbReference type="EC" id="1.1.1.169"/>
    </reaction>
</comment>
<reference evidence="7 8" key="1">
    <citation type="submission" date="2024-02" db="EMBL/GenBank/DDBJ databases">
        <title>De novo assembly and annotation of 12 fungi associated with fruit tree decline syndrome in Ontario, Canada.</title>
        <authorList>
            <person name="Sulman M."/>
            <person name="Ellouze W."/>
            <person name="Ilyukhin E."/>
        </authorList>
    </citation>
    <scope>NUCLEOTIDE SEQUENCE [LARGE SCALE GENOMIC DNA]</scope>
    <source>
        <strain evidence="7 8">M11/M66-122</strain>
    </source>
</reference>
<evidence type="ECO:0000256" key="4">
    <source>
        <dbReference type="RuleBase" id="RU362068"/>
    </source>
</evidence>
<keyword evidence="2 4" id="KW-0521">NADP</keyword>
<dbReference type="EC" id="1.1.1.169" evidence="4"/>
<dbReference type="PANTHER" id="PTHR21708:SF30">
    <property type="entry name" value="2-DEHYDROPANTOATE 2-REDUCTASE-RELATED"/>
    <property type="match status" value="1"/>
</dbReference>
<comment type="similarity">
    <text evidence="1 4">Belongs to the ketopantoate reductase family.</text>
</comment>
<dbReference type="PANTHER" id="PTHR21708">
    <property type="entry name" value="PROBABLE 2-DEHYDROPANTOATE 2-REDUCTASE"/>
    <property type="match status" value="1"/>
</dbReference>
<comment type="function">
    <text evidence="4">Catalyzes the NADPH-dependent reduction of ketopantoate into pantoic acid.</text>
</comment>
<dbReference type="EMBL" id="JAKJXP020000028">
    <property type="protein sequence ID" value="KAK7753430.1"/>
    <property type="molecule type" value="Genomic_DNA"/>
</dbReference>
<dbReference type="InterPro" id="IPR051402">
    <property type="entry name" value="KPR-Related"/>
</dbReference>
<feature type="domain" description="Ketopantoate reductase N-terminal" evidence="5">
    <location>
        <begin position="6"/>
        <end position="158"/>
    </location>
</feature>
<keyword evidence="3 4" id="KW-0560">Oxidoreductase</keyword>
<keyword evidence="8" id="KW-1185">Reference proteome</keyword>
<dbReference type="GO" id="GO:0005737">
    <property type="term" value="C:cytoplasm"/>
    <property type="evidence" value="ECO:0007669"/>
    <property type="project" value="TreeGrafter"/>
</dbReference>
<dbReference type="SUPFAM" id="SSF48179">
    <property type="entry name" value="6-phosphogluconate dehydrogenase C-terminal domain-like"/>
    <property type="match status" value="1"/>
</dbReference>